<evidence type="ECO:0000259" key="1">
    <source>
        <dbReference type="PROSITE" id="PS50042"/>
    </source>
</evidence>
<dbReference type="Pfam" id="PF00027">
    <property type="entry name" value="cNMP_binding"/>
    <property type="match status" value="1"/>
</dbReference>
<dbReference type="OrthoDB" id="663011at2"/>
<gene>
    <name evidence="2" type="ORF">SAMN05443663_108115</name>
</gene>
<evidence type="ECO:0000313" key="3">
    <source>
        <dbReference type="Proteomes" id="UP000184071"/>
    </source>
</evidence>
<dbReference type="RefSeq" id="WP_073417338.1">
    <property type="nucleotide sequence ID" value="NZ_FQWC01000008.1"/>
</dbReference>
<dbReference type="EMBL" id="FQWC01000008">
    <property type="protein sequence ID" value="SHH52551.1"/>
    <property type="molecule type" value="Genomic_DNA"/>
</dbReference>
<dbReference type="InterPro" id="IPR000595">
    <property type="entry name" value="cNMP-bd_dom"/>
</dbReference>
<name>A0A1M5TPE8_9FLAO</name>
<dbReference type="GO" id="GO:0016301">
    <property type="term" value="F:kinase activity"/>
    <property type="evidence" value="ECO:0007669"/>
    <property type="project" value="UniProtKB-KW"/>
</dbReference>
<dbReference type="InterPro" id="IPR014710">
    <property type="entry name" value="RmlC-like_jellyroll"/>
</dbReference>
<protein>
    <submittedName>
        <fullName evidence="2">cAMP-binding domain of CRP or a regulatory subunit of cAMP-dependent protein kinases</fullName>
    </submittedName>
</protein>
<dbReference type="Proteomes" id="UP000184071">
    <property type="component" value="Unassembled WGS sequence"/>
</dbReference>
<dbReference type="CDD" id="cd00038">
    <property type="entry name" value="CAP_ED"/>
    <property type="match status" value="1"/>
</dbReference>
<dbReference type="SUPFAM" id="SSF51206">
    <property type="entry name" value="cAMP-binding domain-like"/>
    <property type="match status" value="1"/>
</dbReference>
<proteinExistence type="predicted"/>
<evidence type="ECO:0000313" key="2">
    <source>
        <dbReference type="EMBL" id="SHH52551.1"/>
    </source>
</evidence>
<dbReference type="Gene3D" id="2.60.120.10">
    <property type="entry name" value="Jelly Rolls"/>
    <property type="match status" value="1"/>
</dbReference>
<keyword evidence="3" id="KW-1185">Reference proteome</keyword>
<reference evidence="3" key="1">
    <citation type="submission" date="2016-11" db="EMBL/GenBank/DDBJ databases">
        <authorList>
            <person name="Varghese N."/>
            <person name="Submissions S."/>
        </authorList>
    </citation>
    <scope>NUCLEOTIDE SEQUENCE [LARGE SCALE GENOMIC DNA]</scope>
    <source>
        <strain evidence="3">DSM 17963</strain>
    </source>
</reference>
<sequence length="191" mass="22831">MFNQLRNKFPLTDEKWNEYTSYFNRIEVPSKTVLIEEGEVSKKLFVIEKGCIRVWFNNNGKDLTSQFFFENQSVASIESFMKKFPSPVVVETIEPSVLWWISKKDIDKILEEIKEIPELRDRLINMLFQRTFDYMKHFFSFIKDSPTQRYLNLIEEKPQIVQRVPQHYIASYLGVSTVHLSRIKSKLLHEK</sequence>
<dbReference type="AlphaFoldDB" id="A0A1M5TPE8"/>
<organism evidence="2 3">
    <name type="scientific">Flavobacterium defluvii</name>
    <dbReference type="NCBI Taxonomy" id="370979"/>
    <lineage>
        <taxon>Bacteria</taxon>
        <taxon>Pseudomonadati</taxon>
        <taxon>Bacteroidota</taxon>
        <taxon>Flavobacteriia</taxon>
        <taxon>Flavobacteriales</taxon>
        <taxon>Flavobacteriaceae</taxon>
        <taxon>Flavobacterium</taxon>
    </lineage>
</organism>
<dbReference type="InterPro" id="IPR018490">
    <property type="entry name" value="cNMP-bd_dom_sf"/>
</dbReference>
<dbReference type="SMART" id="SM00100">
    <property type="entry name" value="cNMP"/>
    <property type="match status" value="1"/>
</dbReference>
<accession>A0A1M5TPE8</accession>
<dbReference type="STRING" id="370979.SAMN05443663_108115"/>
<feature type="domain" description="Cyclic nucleotide-binding" evidence="1">
    <location>
        <begin position="22"/>
        <end position="110"/>
    </location>
</feature>
<keyword evidence="2" id="KW-0418">Kinase</keyword>
<dbReference type="PROSITE" id="PS50042">
    <property type="entry name" value="CNMP_BINDING_3"/>
    <property type="match status" value="1"/>
</dbReference>
<keyword evidence="2" id="KW-0808">Transferase</keyword>